<comment type="caution">
    <text evidence="3">The sequence shown here is derived from an EMBL/GenBank/DDBJ whole genome shotgun (WGS) entry which is preliminary data.</text>
</comment>
<sequence>MIKEKNFTLKGKHNKPIVTDVYYQPTHKPKPIVIFCHGYKGFKDWGAWNLVAERFAQEDFFFIKFNFSHNGGTPEEPIDFPDLEAFGNDNYTKQLDDLQTVIDWIITTKEFSSDADVRKLNLIGHSRGGGIVLLKAAENKTVKKVVTWAGVSDFASRFPEGEALEKWKKDKVYYIENGRTKQKMPHYIQFYENFQANKERLSIQNAVKKLEIPQLIIHAKGDSSVSISEADKLHQWNPRSKTYFLEKSNHVFNTKHPWNSSQLSQDLTEVCKETKAFLKA</sequence>
<evidence type="ECO:0000259" key="2">
    <source>
        <dbReference type="Pfam" id="PF00561"/>
    </source>
</evidence>
<dbReference type="RefSeq" id="WP_309726845.1">
    <property type="nucleotide sequence ID" value="NZ_JAVDQA010000001.1"/>
</dbReference>
<accession>A0ABU1K2M4</accession>
<protein>
    <submittedName>
        <fullName evidence="3">Pimeloyl-ACP methyl ester carboxylesterase</fullName>
    </submittedName>
</protein>
<dbReference type="Gene3D" id="3.40.50.1820">
    <property type="entry name" value="alpha/beta hydrolase"/>
    <property type="match status" value="1"/>
</dbReference>
<evidence type="ECO:0000313" key="3">
    <source>
        <dbReference type="EMBL" id="MDR6299861.1"/>
    </source>
</evidence>
<proteinExistence type="predicted"/>
<dbReference type="InterPro" id="IPR000073">
    <property type="entry name" value="AB_hydrolase_1"/>
</dbReference>
<organism evidence="3 4">
    <name type="scientific">Mesonia maritima</name>
    <dbReference type="NCBI Taxonomy" id="1793873"/>
    <lineage>
        <taxon>Bacteria</taxon>
        <taxon>Pseudomonadati</taxon>
        <taxon>Bacteroidota</taxon>
        <taxon>Flavobacteriia</taxon>
        <taxon>Flavobacteriales</taxon>
        <taxon>Flavobacteriaceae</taxon>
        <taxon>Mesonia</taxon>
    </lineage>
</organism>
<dbReference type="PANTHER" id="PTHR48081">
    <property type="entry name" value="AB HYDROLASE SUPERFAMILY PROTEIN C4A8.06C"/>
    <property type="match status" value="1"/>
</dbReference>
<evidence type="ECO:0000313" key="4">
    <source>
        <dbReference type="Proteomes" id="UP001257659"/>
    </source>
</evidence>
<dbReference type="Pfam" id="PF00561">
    <property type="entry name" value="Abhydrolase_1"/>
    <property type="match status" value="1"/>
</dbReference>
<name>A0ABU1K2M4_9FLAO</name>
<evidence type="ECO:0000256" key="1">
    <source>
        <dbReference type="ARBA" id="ARBA00022801"/>
    </source>
</evidence>
<feature type="domain" description="AB hydrolase-1" evidence="2">
    <location>
        <begin position="31"/>
        <end position="173"/>
    </location>
</feature>
<dbReference type="Proteomes" id="UP001257659">
    <property type="component" value="Unassembled WGS sequence"/>
</dbReference>
<dbReference type="InterPro" id="IPR050300">
    <property type="entry name" value="GDXG_lipolytic_enzyme"/>
</dbReference>
<gene>
    <name evidence="3" type="ORF">GGR31_000477</name>
</gene>
<keyword evidence="4" id="KW-1185">Reference proteome</keyword>
<dbReference type="SUPFAM" id="SSF53474">
    <property type="entry name" value="alpha/beta-Hydrolases"/>
    <property type="match status" value="1"/>
</dbReference>
<dbReference type="EMBL" id="JAVDQA010000001">
    <property type="protein sequence ID" value="MDR6299861.1"/>
    <property type="molecule type" value="Genomic_DNA"/>
</dbReference>
<reference evidence="3 4" key="1">
    <citation type="submission" date="2023-07" db="EMBL/GenBank/DDBJ databases">
        <title>Genomic Encyclopedia of Type Strains, Phase IV (KMG-IV): sequencing the most valuable type-strain genomes for metagenomic binning, comparative biology and taxonomic classification.</title>
        <authorList>
            <person name="Goeker M."/>
        </authorList>
    </citation>
    <scope>NUCLEOTIDE SEQUENCE [LARGE SCALE GENOMIC DNA]</scope>
    <source>
        <strain evidence="3 4">DSM 102814</strain>
    </source>
</reference>
<keyword evidence="1" id="KW-0378">Hydrolase</keyword>
<dbReference type="InterPro" id="IPR029058">
    <property type="entry name" value="AB_hydrolase_fold"/>
</dbReference>